<comment type="caution">
    <text evidence="2">The sequence shown here is derived from an EMBL/GenBank/DDBJ whole genome shotgun (WGS) entry which is preliminary data.</text>
</comment>
<evidence type="ECO:0008006" key="4">
    <source>
        <dbReference type="Google" id="ProtNLM"/>
    </source>
</evidence>
<dbReference type="OrthoDB" id="1428860at2"/>
<dbReference type="Proteomes" id="UP000321734">
    <property type="component" value="Unassembled WGS sequence"/>
</dbReference>
<dbReference type="EMBL" id="VORX01000002">
    <property type="protein sequence ID" value="TXE09081.1"/>
    <property type="molecule type" value="Genomic_DNA"/>
</dbReference>
<keyword evidence="3" id="KW-1185">Reference proteome</keyword>
<dbReference type="RefSeq" id="WP_146890272.1">
    <property type="nucleotide sequence ID" value="NZ_VORX01000002.1"/>
</dbReference>
<reference evidence="2 3" key="1">
    <citation type="submission" date="2019-08" db="EMBL/GenBank/DDBJ databases">
        <title>Genome sequence of Gelidibacter salicanalis IC162T.</title>
        <authorList>
            <person name="Bowman J.P."/>
        </authorList>
    </citation>
    <scope>NUCLEOTIDE SEQUENCE [LARGE SCALE GENOMIC DNA]</scope>
    <source>
        <strain evidence="2 3">IC162</strain>
    </source>
</reference>
<dbReference type="Pfam" id="PF20201">
    <property type="entry name" value="DUF6563"/>
    <property type="match status" value="1"/>
</dbReference>
<evidence type="ECO:0000313" key="3">
    <source>
        <dbReference type="Proteomes" id="UP000321734"/>
    </source>
</evidence>
<accession>A0A5C7AKZ4</accession>
<feature type="chain" id="PRO_5023143693" description="GLPGLI family protein" evidence="1">
    <location>
        <begin position="20"/>
        <end position="212"/>
    </location>
</feature>
<sequence>MKNLILMIALICFNNHSNAQISSYPEGVYMDLQEVLDKAPSKTANAKLEHRTPGKIKMNGGNDYQINPLDKDVKRSFFLKDVFAYSEGTDLYINCSKYELQYWYSKVEGENENFFFFKAGIPMHPKKFGLENSDVNYMFGGFVGAFGAAKRALIRLPYVLDKPTKAPILVSQKNIRDYIGGSPRLVEAYDKETEKDAVEIISKYLLKWITEH</sequence>
<evidence type="ECO:0000313" key="2">
    <source>
        <dbReference type="EMBL" id="TXE09081.1"/>
    </source>
</evidence>
<evidence type="ECO:0000256" key="1">
    <source>
        <dbReference type="SAM" id="SignalP"/>
    </source>
</evidence>
<proteinExistence type="predicted"/>
<name>A0A5C7AKZ4_9FLAO</name>
<organism evidence="2 3">
    <name type="scientific">Gelidibacter salicanalis</name>
    <dbReference type="NCBI Taxonomy" id="291193"/>
    <lineage>
        <taxon>Bacteria</taxon>
        <taxon>Pseudomonadati</taxon>
        <taxon>Bacteroidota</taxon>
        <taxon>Flavobacteriia</taxon>
        <taxon>Flavobacteriales</taxon>
        <taxon>Flavobacteriaceae</taxon>
        <taxon>Gelidibacter</taxon>
    </lineage>
</organism>
<protein>
    <recommendedName>
        <fullName evidence="4">GLPGLI family protein</fullName>
    </recommendedName>
</protein>
<dbReference type="AlphaFoldDB" id="A0A5C7AKZ4"/>
<gene>
    <name evidence="2" type="ORF">ES711_03870</name>
</gene>
<keyword evidence="1" id="KW-0732">Signal</keyword>
<dbReference type="InterPro" id="IPR046693">
    <property type="entry name" value="DUF6563"/>
</dbReference>
<feature type="signal peptide" evidence="1">
    <location>
        <begin position="1"/>
        <end position="19"/>
    </location>
</feature>